<evidence type="ECO:0000313" key="2">
    <source>
        <dbReference type="EMBL" id="AVR46685.1"/>
    </source>
</evidence>
<dbReference type="RefSeq" id="WP_107013456.1">
    <property type="nucleotide sequence ID" value="NZ_CP028136.1"/>
</dbReference>
<keyword evidence="1" id="KW-0472">Membrane</keyword>
<evidence type="ECO:0000313" key="3">
    <source>
        <dbReference type="Proteomes" id="UP000241507"/>
    </source>
</evidence>
<dbReference type="KEGG" id="grs:C7S20_16205"/>
<protein>
    <submittedName>
        <fullName evidence="2">Uncharacterized protein</fullName>
    </submittedName>
</protein>
<gene>
    <name evidence="2" type="ORF">C7S20_16205</name>
</gene>
<dbReference type="EMBL" id="CP028136">
    <property type="protein sequence ID" value="AVR46685.1"/>
    <property type="molecule type" value="Genomic_DNA"/>
</dbReference>
<name>A0A2R3Z8T0_9FLAO</name>
<organism evidence="2 3">
    <name type="scientific">Christiangramia fulva</name>
    <dbReference type="NCBI Taxonomy" id="2126553"/>
    <lineage>
        <taxon>Bacteria</taxon>
        <taxon>Pseudomonadati</taxon>
        <taxon>Bacteroidota</taxon>
        <taxon>Flavobacteriia</taxon>
        <taxon>Flavobacteriales</taxon>
        <taxon>Flavobacteriaceae</taxon>
        <taxon>Christiangramia</taxon>
    </lineage>
</organism>
<keyword evidence="1" id="KW-1133">Transmembrane helix</keyword>
<dbReference type="OrthoDB" id="981524at2"/>
<keyword evidence="3" id="KW-1185">Reference proteome</keyword>
<dbReference type="AlphaFoldDB" id="A0A2R3Z8T0"/>
<keyword evidence="1" id="KW-0812">Transmembrane</keyword>
<dbReference type="Proteomes" id="UP000241507">
    <property type="component" value="Chromosome"/>
</dbReference>
<accession>A0A2R3Z8T0</accession>
<reference evidence="3" key="1">
    <citation type="submission" date="2018-03" db="EMBL/GenBank/DDBJ databases">
        <title>Gramella fulva sp. nov., isolated from a dry surface of tidal flat.</title>
        <authorList>
            <person name="Hwang S.H."/>
            <person name="Hwang W.M."/>
            <person name="Kang K."/>
            <person name="Ahn T.-Y."/>
        </authorList>
    </citation>
    <scope>NUCLEOTIDE SEQUENCE [LARGE SCALE GENOMIC DNA]</scope>
    <source>
        <strain evidence="3">SH35</strain>
    </source>
</reference>
<proteinExistence type="predicted"/>
<feature type="transmembrane region" description="Helical" evidence="1">
    <location>
        <begin position="80"/>
        <end position="98"/>
    </location>
</feature>
<sequence>MSTNKSKYPQKSGFKVPDNYFEELEDKLMLRITEENSAELPSVNSGFKAPDGYFENLEDRILARQNSKGRLISLFKKENLYYAAAVAAIFVLMWFSPFDRNSATNQITWDDLEIATIEDYIVEGYEMGYIEMDASEFSNYFLENGKLVDDSDFENVSSDAVIDYLEENVDDPSDIIQ</sequence>
<evidence type="ECO:0000256" key="1">
    <source>
        <dbReference type="SAM" id="Phobius"/>
    </source>
</evidence>